<dbReference type="GO" id="GO:0031491">
    <property type="term" value="F:nucleosome binding"/>
    <property type="evidence" value="ECO:0007669"/>
    <property type="project" value="TreeGrafter"/>
</dbReference>
<evidence type="ECO:0000256" key="1">
    <source>
        <dbReference type="ARBA" id="ARBA00004123"/>
    </source>
</evidence>
<dbReference type="Pfam" id="PF14632">
    <property type="entry name" value="SPT6_acidic"/>
    <property type="match status" value="1"/>
</dbReference>
<dbReference type="Gene3D" id="1.10.10.2740">
    <property type="entry name" value="Spt6, Death-like domain"/>
    <property type="match status" value="1"/>
</dbReference>
<dbReference type="FunFam" id="3.30.505.10:FF:000089">
    <property type="entry name" value="Transcription elongation factor spt6"/>
    <property type="match status" value="1"/>
</dbReference>
<dbReference type="InterPro" id="IPR010994">
    <property type="entry name" value="RuvA_2-like"/>
</dbReference>
<dbReference type="InterPro" id="IPR000980">
    <property type="entry name" value="SH2"/>
</dbReference>
<dbReference type="FunFam" id="3.30.420.140:FF:000004">
    <property type="entry name" value="Transcription elongation factor spt6"/>
    <property type="match status" value="1"/>
</dbReference>
<dbReference type="PANTHER" id="PTHR10145">
    <property type="entry name" value="TRANSCRIPTION ELONGATION FACTOR SPT6"/>
    <property type="match status" value="1"/>
</dbReference>
<dbReference type="InterPro" id="IPR028088">
    <property type="entry name" value="Spt6_HTH_DNA-bd_dom"/>
</dbReference>
<evidence type="ECO:0000259" key="14">
    <source>
        <dbReference type="PROSITE" id="PS50126"/>
    </source>
</evidence>
<feature type="compositionally biased region" description="Basic residues" evidence="12">
    <location>
        <begin position="28"/>
        <end position="40"/>
    </location>
</feature>
<dbReference type="Pfam" id="PF00575">
    <property type="entry name" value="S1"/>
    <property type="match status" value="1"/>
</dbReference>
<feature type="region of interest" description="Disordered" evidence="12">
    <location>
        <begin position="1"/>
        <end position="211"/>
    </location>
</feature>
<keyword evidence="5" id="KW-0175">Coiled coil</keyword>
<dbReference type="InterPro" id="IPR023323">
    <property type="entry name" value="Tex-like_dom_sf"/>
</dbReference>
<feature type="compositionally biased region" description="Acidic residues" evidence="12">
    <location>
        <begin position="171"/>
        <end position="195"/>
    </location>
</feature>
<accession>A0A0B7AEX2</accession>
<dbReference type="EMBL" id="HACG01031575">
    <property type="protein sequence ID" value="CEK78440.1"/>
    <property type="molecule type" value="Transcribed_RNA"/>
</dbReference>
<dbReference type="InterPro" id="IPR035018">
    <property type="entry name" value="Spt6_SH2_C"/>
</dbReference>
<evidence type="ECO:0000256" key="5">
    <source>
        <dbReference type="ARBA" id="ARBA00023054"/>
    </source>
</evidence>
<dbReference type="Gene3D" id="1.10.3500.10">
    <property type="entry name" value="Tex N-terminal region-like"/>
    <property type="match status" value="1"/>
</dbReference>
<dbReference type="EMBL" id="HACG01031576">
    <property type="protein sequence ID" value="CEK78441.1"/>
    <property type="molecule type" value="Transcribed_RNA"/>
</dbReference>
<organism evidence="15">
    <name type="scientific">Arion vulgaris</name>
    <dbReference type="NCBI Taxonomy" id="1028688"/>
    <lineage>
        <taxon>Eukaryota</taxon>
        <taxon>Metazoa</taxon>
        <taxon>Spiralia</taxon>
        <taxon>Lophotrochozoa</taxon>
        <taxon>Mollusca</taxon>
        <taxon>Gastropoda</taxon>
        <taxon>Heterobranchia</taxon>
        <taxon>Euthyneura</taxon>
        <taxon>Panpulmonata</taxon>
        <taxon>Eupulmonata</taxon>
        <taxon>Stylommatophora</taxon>
        <taxon>Helicina</taxon>
        <taxon>Arionoidea</taxon>
        <taxon>Arionidae</taxon>
        <taxon>Arion</taxon>
    </lineage>
</organism>
<evidence type="ECO:0000256" key="3">
    <source>
        <dbReference type="ARBA" id="ARBA00020248"/>
    </source>
</evidence>
<dbReference type="GO" id="GO:0042393">
    <property type="term" value="F:histone binding"/>
    <property type="evidence" value="ECO:0007669"/>
    <property type="project" value="TreeGrafter"/>
</dbReference>
<dbReference type="SMART" id="SM00252">
    <property type="entry name" value="SH2"/>
    <property type="match status" value="1"/>
</dbReference>
<keyword evidence="8 10" id="KW-0539">Nucleus</keyword>
<dbReference type="Pfam" id="PF14641">
    <property type="entry name" value="HTH_44"/>
    <property type="match status" value="1"/>
</dbReference>
<dbReference type="InterPro" id="IPR028231">
    <property type="entry name" value="Spt6_YqgF"/>
</dbReference>
<dbReference type="PANTHER" id="PTHR10145:SF6">
    <property type="entry name" value="TRANSCRIPTION ELONGATION FACTOR SPT6"/>
    <property type="match status" value="1"/>
</dbReference>
<dbReference type="FunFam" id="3.30.505.10:FF:000030">
    <property type="entry name" value="Transcription elongation factor spt6"/>
    <property type="match status" value="1"/>
</dbReference>
<dbReference type="GO" id="GO:0008023">
    <property type="term" value="C:transcription elongation factor complex"/>
    <property type="evidence" value="ECO:0007669"/>
    <property type="project" value="TreeGrafter"/>
</dbReference>
<protein>
    <recommendedName>
        <fullName evidence="3">Transcription elongation factor SPT6</fullName>
    </recommendedName>
    <alternativeName>
        <fullName evidence="9">Transcription elongation factor spt6</fullName>
    </alternativeName>
</protein>
<dbReference type="InterPro" id="IPR037027">
    <property type="entry name" value="YqgF/RNaseH-like_dom_sf"/>
</dbReference>
<dbReference type="CDD" id="cd09918">
    <property type="entry name" value="SH2_Nterm_SPT6_like"/>
    <property type="match status" value="1"/>
</dbReference>
<dbReference type="InterPro" id="IPR035420">
    <property type="entry name" value="Spt6_SH2"/>
</dbReference>
<dbReference type="InterPro" id="IPR028083">
    <property type="entry name" value="Spt6_acidic_N_dom"/>
</dbReference>
<dbReference type="FunFam" id="1.10.150.850:FF:000004">
    <property type="entry name" value="Transcription elongation factor SPT6"/>
    <property type="match status" value="1"/>
</dbReference>
<dbReference type="GO" id="GO:0060429">
    <property type="term" value="P:epithelium development"/>
    <property type="evidence" value="ECO:0007669"/>
    <property type="project" value="UniProtKB-ARBA"/>
</dbReference>
<name>A0A0B7AEX2_9EUPU</name>
<reference evidence="15" key="1">
    <citation type="submission" date="2014-12" db="EMBL/GenBank/DDBJ databases">
        <title>Insight into the proteome of Arion vulgaris.</title>
        <authorList>
            <person name="Aradska J."/>
            <person name="Bulat T."/>
            <person name="Smidak R."/>
            <person name="Sarate P."/>
            <person name="Gangsoo J."/>
            <person name="Sialana F."/>
            <person name="Bilban M."/>
            <person name="Lubec G."/>
        </authorList>
    </citation>
    <scope>NUCLEOTIDE SEQUENCE</scope>
    <source>
        <tissue evidence="15">Skin</tissue>
    </source>
</reference>
<proteinExistence type="inferred from homology"/>
<dbReference type="InterPro" id="IPR023319">
    <property type="entry name" value="Tex-like_HTH_dom_sf"/>
</dbReference>
<evidence type="ECO:0000256" key="8">
    <source>
        <dbReference type="ARBA" id="ARBA00023242"/>
    </source>
</evidence>
<comment type="similarity">
    <text evidence="2 10">Belongs to the SPT6 family.</text>
</comment>
<feature type="compositionally biased region" description="Acidic residues" evidence="12">
    <location>
        <begin position="66"/>
        <end position="81"/>
    </location>
</feature>
<evidence type="ECO:0000313" key="16">
    <source>
        <dbReference type="EMBL" id="CEK78441.1"/>
    </source>
</evidence>
<feature type="compositionally biased region" description="Acidic residues" evidence="12">
    <location>
        <begin position="128"/>
        <end position="139"/>
    </location>
</feature>
<feature type="region of interest" description="Disordered" evidence="12">
    <location>
        <begin position="1582"/>
        <end position="1658"/>
    </location>
</feature>
<dbReference type="InterPro" id="IPR012337">
    <property type="entry name" value="RNaseH-like_sf"/>
</dbReference>
<dbReference type="GO" id="GO:0140673">
    <property type="term" value="P:transcription elongation-coupled chromatin remodeling"/>
    <property type="evidence" value="ECO:0007669"/>
    <property type="project" value="InterPro"/>
</dbReference>
<dbReference type="GO" id="GO:0034728">
    <property type="term" value="P:nucleosome organization"/>
    <property type="evidence" value="ECO:0007669"/>
    <property type="project" value="TreeGrafter"/>
</dbReference>
<feature type="region of interest" description="Disordered" evidence="12">
    <location>
        <begin position="489"/>
        <end position="509"/>
    </location>
</feature>
<gene>
    <name evidence="15" type="primary">ORF110189</name>
    <name evidence="16" type="synonym">ORF110201</name>
</gene>
<dbReference type="CDD" id="cd00164">
    <property type="entry name" value="S1_like"/>
    <property type="match status" value="1"/>
</dbReference>
<dbReference type="InterPro" id="IPR055179">
    <property type="entry name" value="Tex-like_central_region"/>
</dbReference>
<dbReference type="Pfam" id="PF14639">
    <property type="entry name" value="YqgF"/>
    <property type="match status" value="1"/>
</dbReference>
<keyword evidence="4" id="KW-0597">Phosphoprotein</keyword>
<dbReference type="Gene3D" id="2.40.50.140">
    <property type="entry name" value="Nucleic acid-binding proteins"/>
    <property type="match status" value="1"/>
</dbReference>
<dbReference type="CDD" id="cd09928">
    <property type="entry name" value="SH2_Cterm_SPT6_like"/>
    <property type="match status" value="1"/>
</dbReference>
<dbReference type="Pfam" id="PF14633">
    <property type="entry name" value="SH2_2"/>
    <property type="match status" value="1"/>
</dbReference>
<evidence type="ECO:0000256" key="4">
    <source>
        <dbReference type="ARBA" id="ARBA00022553"/>
    </source>
</evidence>
<dbReference type="FunFam" id="1.10.3500.10:FF:000006">
    <property type="entry name" value="Transcription elongation factor spt6"/>
    <property type="match status" value="1"/>
</dbReference>
<dbReference type="Gene3D" id="1.10.10.650">
    <property type="entry name" value="RuvA domain 2-like"/>
    <property type="match status" value="1"/>
</dbReference>
<feature type="domain" description="SH2" evidence="13">
    <location>
        <begin position="1323"/>
        <end position="1402"/>
    </location>
</feature>
<dbReference type="PROSITE" id="PS50126">
    <property type="entry name" value="S1"/>
    <property type="match status" value="1"/>
</dbReference>
<evidence type="ECO:0000256" key="12">
    <source>
        <dbReference type="SAM" id="MobiDB-lite"/>
    </source>
</evidence>
<dbReference type="InterPro" id="IPR036860">
    <property type="entry name" value="SH2_dom_sf"/>
</dbReference>
<dbReference type="Pfam" id="PF17674">
    <property type="entry name" value="HHH_9"/>
    <property type="match status" value="1"/>
</dbReference>
<dbReference type="InterPro" id="IPR017072">
    <property type="entry name" value="TF_Spt6"/>
</dbReference>
<feature type="compositionally biased region" description="Basic residues" evidence="12">
    <location>
        <begin position="200"/>
        <end position="209"/>
    </location>
</feature>
<comment type="function">
    <text evidence="10">Histone H3-H4 chaperone that plays a role in maintenance of chromatin structure during RNA polymerase II transcription elongation.</text>
</comment>
<evidence type="ECO:0000256" key="2">
    <source>
        <dbReference type="ARBA" id="ARBA00009253"/>
    </source>
</evidence>
<feature type="domain" description="S1 motif" evidence="14">
    <location>
        <begin position="1217"/>
        <end position="1272"/>
    </location>
</feature>
<dbReference type="Pfam" id="PF22706">
    <property type="entry name" value="Tex_central_region"/>
    <property type="match status" value="1"/>
</dbReference>
<sequence length="1721" mass="196417">MADFVHAEAEESDMSSGEDLSDGELRPVKKKKEKVKRKKAIQISDDEEEEEEDDAAIAEEMKDFINEDVEEDGEEEEEGSGEDEKKRKMESDEDDDQLDEDDYDLIDDNLGIKMNRKKKMKRIKMMPDDEDSDKEEEGQTDGGKHAIEEQLFDEDDVDDARPAESVREGDDAAELQEFDSEEESDPDDFIVDEEGNSISKGKKKKKHKIHSDAALQEAQEIFGVDFDFPEFDKYNEDDEEFDEEDEYEEDEEGEDGEPRKKKGGRKKAAKKSIFDVFEPSELERGHFTDADNAIRAADYPERFQLRTVPVKEAEDAELEEEAEWIYKQAFATICLSQQSYLDMDHMGAANNFSRRTPNAMTSKIKQALGFMRNHRQEVPFIAFYRKEYVEPELNINDLWRVYHWDEKWMQLCTRRTNLTRLFEKMKEYLYDQYSDPDKPSVLFRPITDTEIERVKAVQTPEELKDVYQNFLLYYGHEIPNMRNFELNRPQEEGEAQADPKPKGSVMKQAQRRSGYSICLTAKLDEIARQFGLKPHEFGENVRDNYQRHDVSQCPLEPLELSKDFVCPQFPAAEDVLRGCQLMVAMQLAHDPLVRQSVRTAYQERAKLSVTPTKKGMKIIDEGHNCFIVKYLKGKPIKDLKDDQFLKLMLAEEDGLLTISIKMDEEDDQPHTSTSYFEEIKQLYYRDEFSHLVQQWNIQRSEALKRALYKIIYPQMEKEIRAKLCYEAREGVLKACARKLYNWLKVAPYQMDQQLEDEFDESNNEDGLKVLGIAFSTSVDTPSFGALIDGDASVMEYIRLEHLTKRKNAWRELDKKGKVKDLEKLKEFIAEKKPHVIAVTSESRQALMIIDDIKAIVSELESEQQMPAINVELVDNELAMIFENTKRAEAEFRDYPLTLRHAISLARRLQDPLLEFAQLCNPDEDILCLKYHSLQDSVPKEDLLEALYLEFVNRVNEVGVDINQVLAFPYTAPLLQFVCGLGPRKASQIIKTLKQNNSRLENRTQLVSICDMGPKVFINCAGFIMIDTNQLGDTSDVYVDVLDGSRVHPEAYEWARKMAVDALEYDDTAEDANPASALEEILESPERLKDLDLDAFAEELERQGYGDKHITLYDIRAELNHRYKDLRTPYRSPSLEERFNMLTKETPETFYVGKLVQVQVIGIAHKRPQGDQLDQANPVRDDGTGLWQCPFCHSSQFPELSDVWSHFDGGNCPGAAVGVKCRLDSGVGGFIHTKNLSDRQVKDPEERVQIGMTVHCRITKIDIERFQVELTSKSSDLADKDGMWRPQKDVYYDYDAEKSDSDKEADKKKLQARQSYIKRVIAHPYFHNISYKECEKLLSNMDQGDVIIRPSSKGADHLTATWKVADHILQHIDIREEGKENTFSLGKSLWIAGEEYEDLDEIVARLIQPMAATVREMMAFKYYRDSDGGKRDVLDKLLQEEKKKAGFKIPYLVSASRQYPGKFLLSYMPRNVSRHEYISVSPEGIKYRGQVFSSLNSLIRWFKEHFRDPIPGTPANRTPALSVYTTPGAHQTPGRTPVGRTPAGMSSGMFSQQSTTPHRSFGPYGSGVGYQASVTPMMTPMFTPTAPYQHGGQMTTPRGGTHVGGTPSYQPTPRGSASGPALSWLGATPRTPAARTPRQTPSSHTVRQQVNPVAASSGADMDWARAAEMWANRKKVKSPRASPFPSPRPAPSPTRRNMQSPFGGSVPGASPLGDGTPLIDER</sequence>
<feature type="compositionally biased region" description="Acidic residues" evidence="12">
    <location>
        <begin position="44"/>
        <end position="57"/>
    </location>
</feature>
<feature type="compositionally biased region" description="Low complexity" evidence="12">
    <location>
        <begin position="1626"/>
        <end position="1637"/>
    </location>
</feature>
<keyword evidence="11" id="KW-0727">SH2 domain</keyword>
<dbReference type="SUPFAM" id="SSF53098">
    <property type="entry name" value="Ribonuclease H-like"/>
    <property type="match status" value="1"/>
</dbReference>
<dbReference type="InterPro" id="IPR041692">
    <property type="entry name" value="HHH_9"/>
</dbReference>
<dbReference type="GO" id="GO:0003677">
    <property type="term" value="F:DNA binding"/>
    <property type="evidence" value="ECO:0007669"/>
    <property type="project" value="InterPro"/>
</dbReference>
<dbReference type="InterPro" id="IPR012340">
    <property type="entry name" value="NA-bd_OB-fold"/>
</dbReference>
<dbReference type="InterPro" id="IPR042066">
    <property type="entry name" value="Spt6_death-like"/>
</dbReference>
<dbReference type="InterPro" id="IPR032706">
    <property type="entry name" value="Spt6_HHH"/>
</dbReference>
<dbReference type="SUPFAM" id="SSF55550">
    <property type="entry name" value="SH2 domain"/>
    <property type="match status" value="2"/>
</dbReference>
<feature type="compositionally biased region" description="Pro residues" evidence="12">
    <location>
        <begin position="1681"/>
        <end position="1691"/>
    </location>
</feature>
<feature type="compositionally biased region" description="Basic residues" evidence="12">
    <location>
        <begin position="114"/>
        <end position="124"/>
    </location>
</feature>
<feature type="compositionally biased region" description="Acidic residues" evidence="12">
    <location>
        <begin position="91"/>
        <end position="107"/>
    </location>
</feature>
<evidence type="ECO:0000256" key="10">
    <source>
        <dbReference type="PIRNR" id="PIRNR036947"/>
    </source>
</evidence>
<dbReference type="SUPFAM" id="SSF47781">
    <property type="entry name" value="RuvA domain 2-like"/>
    <property type="match status" value="2"/>
</dbReference>
<feature type="region of interest" description="Disordered" evidence="12">
    <location>
        <begin position="237"/>
        <end position="265"/>
    </location>
</feature>
<dbReference type="SUPFAM" id="SSF50249">
    <property type="entry name" value="Nucleic acid-binding proteins"/>
    <property type="match status" value="1"/>
</dbReference>
<dbReference type="SUPFAM" id="SSF158832">
    <property type="entry name" value="Tex N-terminal region-like"/>
    <property type="match status" value="1"/>
</dbReference>
<dbReference type="Gene3D" id="3.30.420.140">
    <property type="entry name" value="YqgF/RNase H-like domain"/>
    <property type="match status" value="1"/>
</dbReference>
<feature type="compositionally biased region" description="Basic and acidic residues" evidence="12">
    <location>
        <begin position="159"/>
        <end position="170"/>
    </location>
</feature>
<comment type="subcellular location">
    <subcellularLocation>
        <location evidence="1 10">Nucleus</location>
    </subcellularLocation>
</comment>
<dbReference type="FunFam" id="1.10.10.650:FF:000002">
    <property type="entry name" value="Transcription elongation factor spt6"/>
    <property type="match status" value="1"/>
</dbReference>
<evidence type="ECO:0000256" key="11">
    <source>
        <dbReference type="PROSITE-ProRule" id="PRU00191"/>
    </source>
</evidence>
<dbReference type="PROSITE" id="PS50001">
    <property type="entry name" value="SH2"/>
    <property type="match status" value="1"/>
</dbReference>
<dbReference type="Gene3D" id="3.30.505.10">
    <property type="entry name" value="SH2 domain"/>
    <property type="match status" value="2"/>
</dbReference>
<evidence type="ECO:0000313" key="15">
    <source>
        <dbReference type="EMBL" id="CEK78440.1"/>
    </source>
</evidence>
<evidence type="ECO:0000256" key="9">
    <source>
        <dbReference type="ARBA" id="ARBA00070625"/>
    </source>
</evidence>
<evidence type="ECO:0000259" key="13">
    <source>
        <dbReference type="PROSITE" id="PS50001"/>
    </source>
</evidence>
<feature type="compositionally biased region" description="Acidic residues" evidence="12">
    <location>
        <begin position="237"/>
        <end position="255"/>
    </location>
</feature>
<dbReference type="Gene3D" id="1.10.150.850">
    <property type="entry name" value="Spt6, helix-hairpin-helix domain"/>
    <property type="match status" value="1"/>
</dbReference>
<evidence type="ECO:0000256" key="6">
    <source>
        <dbReference type="ARBA" id="ARBA00023163"/>
    </source>
</evidence>
<evidence type="ECO:0000256" key="7">
    <source>
        <dbReference type="ARBA" id="ARBA00023186"/>
    </source>
</evidence>
<dbReference type="FunFam" id="1.10.10.2740:FF:000001">
    <property type="entry name" value="Transcription elongation factor spt6"/>
    <property type="match status" value="1"/>
</dbReference>
<dbReference type="PIRSF" id="PIRSF036947">
    <property type="entry name" value="Spt6"/>
    <property type="match status" value="1"/>
</dbReference>
<feature type="compositionally biased region" description="Polar residues" evidence="12">
    <location>
        <begin position="1638"/>
        <end position="1650"/>
    </location>
</feature>
<dbReference type="InterPro" id="IPR003029">
    <property type="entry name" value="S1_domain"/>
</dbReference>
<dbReference type="Pfam" id="PF14635">
    <property type="entry name" value="HHH_7"/>
    <property type="match status" value="1"/>
</dbReference>
<keyword evidence="7" id="KW-0143">Chaperone</keyword>
<feature type="region of interest" description="Disordered" evidence="12">
    <location>
        <begin position="1671"/>
        <end position="1721"/>
    </location>
</feature>
<keyword evidence="6 10" id="KW-0804">Transcription</keyword>
<dbReference type="InterPro" id="IPR035019">
    <property type="entry name" value="Spt6_SH2_N"/>
</dbReference>